<feature type="non-terminal residue" evidence="1">
    <location>
        <position position="42"/>
    </location>
</feature>
<name>W1I9Z1_9HYPO</name>
<gene>
    <name evidence="1" type="ORF">BN850_0138050</name>
</gene>
<organism evidence="1">
    <name type="scientific">Fusarium clavum</name>
    <dbReference type="NCBI Taxonomy" id="2594811"/>
    <lineage>
        <taxon>Eukaryota</taxon>
        <taxon>Fungi</taxon>
        <taxon>Dikarya</taxon>
        <taxon>Ascomycota</taxon>
        <taxon>Pezizomycotina</taxon>
        <taxon>Sordariomycetes</taxon>
        <taxon>Hypocreomycetidae</taxon>
        <taxon>Hypocreales</taxon>
        <taxon>Nectriaceae</taxon>
        <taxon>Fusarium</taxon>
        <taxon>Fusarium incarnatum-equiseti species complex</taxon>
    </lineage>
</organism>
<proteinExistence type="predicted"/>
<protein>
    <submittedName>
        <fullName evidence="1">Plasma membrane ATPase 1 n3 Taxleotiomyceta RepIDB3LDT4_LEPMC</fullName>
    </submittedName>
</protein>
<reference evidence="1" key="1">
    <citation type="submission" date="2013-05" db="EMBL/GenBank/DDBJ databases">
        <title>Draft genome sequences of six wheat associated Fusarium spp. isolates.</title>
        <authorList>
            <person name="Moolhuijzen P.M."/>
            <person name="Manners J.M."/>
            <person name="Wilcox S."/>
            <person name="Bellgard M.I."/>
            <person name="Gardiner D.M."/>
        </authorList>
    </citation>
    <scope>NUCLEOTIDE SEQUENCE</scope>
    <source>
        <strain evidence="1">CS3069</strain>
    </source>
</reference>
<geneLocation type="mitochondrion" evidence="1"/>
<feature type="non-terminal residue" evidence="1">
    <location>
        <position position="1"/>
    </location>
</feature>
<keyword evidence="1" id="KW-0496">Mitochondrion</keyword>
<dbReference type="AlphaFoldDB" id="W1I9Z1"/>
<dbReference type="EMBL" id="CBMI010005083">
    <property type="protein sequence ID" value="CDL73417.1"/>
    <property type="molecule type" value="Genomic_DNA"/>
</dbReference>
<accession>W1I9Z1</accession>
<evidence type="ECO:0000313" key="1">
    <source>
        <dbReference type="EMBL" id="CDL73417.1"/>
    </source>
</evidence>
<dbReference type="EMBL" id="HG321340">
    <property type="protein sequence ID" value="CEF82679.1"/>
    <property type="molecule type" value="Genomic_DNA"/>
</dbReference>
<sequence length="42" mass="4910">LSSLRRVSVQLCWPSRLPARFLREWSHISVSRAPSKYPNLTN</sequence>